<keyword evidence="3" id="KW-0479">Metal-binding</keyword>
<proteinExistence type="inferred from homology"/>
<dbReference type="AlphaFoldDB" id="A0A7W9U192"/>
<dbReference type="Proteomes" id="UP000571554">
    <property type="component" value="Unassembled WGS sequence"/>
</dbReference>
<accession>A0A7W9U192</accession>
<keyword evidence="6" id="KW-0862">Zinc</keyword>
<dbReference type="Gene3D" id="3.40.140.10">
    <property type="entry name" value="Cytidine Deaminase, domain 2"/>
    <property type="match status" value="1"/>
</dbReference>
<dbReference type="Pfam" id="PF00877">
    <property type="entry name" value="NLPC_P60"/>
    <property type="match status" value="1"/>
</dbReference>
<dbReference type="InterPro" id="IPR000064">
    <property type="entry name" value="NLP_P60_dom"/>
</dbReference>
<keyword evidence="5" id="KW-0788">Thiol protease</keyword>
<evidence type="ECO:0000256" key="5">
    <source>
        <dbReference type="ARBA" id="ARBA00022807"/>
    </source>
</evidence>
<evidence type="ECO:0000313" key="10">
    <source>
        <dbReference type="Proteomes" id="UP000571554"/>
    </source>
</evidence>
<dbReference type="InterPro" id="IPR028090">
    <property type="entry name" value="JAB_dom_prok"/>
</dbReference>
<dbReference type="GO" id="GO:0008235">
    <property type="term" value="F:metalloexopeptidase activity"/>
    <property type="evidence" value="ECO:0007669"/>
    <property type="project" value="TreeGrafter"/>
</dbReference>
<keyword evidence="9" id="KW-0647">Proteasome</keyword>
<name>A0A7W9U192_9BURK</name>
<dbReference type="PANTHER" id="PTHR34858">
    <property type="entry name" value="CYSO-CYSTEINE PEPTIDASE"/>
    <property type="match status" value="1"/>
</dbReference>
<dbReference type="PANTHER" id="PTHR34858:SF1">
    <property type="entry name" value="CYSO-CYSTEINE PEPTIDASE"/>
    <property type="match status" value="1"/>
</dbReference>
<comment type="similarity">
    <text evidence="1">Belongs to the peptidase C40 family.</text>
</comment>
<evidence type="ECO:0000259" key="8">
    <source>
        <dbReference type="PROSITE" id="PS51935"/>
    </source>
</evidence>
<keyword evidence="7" id="KW-0482">Metalloprotease</keyword>
<feature type="domain" description="NlpC/P60" evidence="8">
    <location>
        <begin position="102"/>
        <end position="246"/>
    </location>
</feature>
<dbReference type="PROSITE" id="PS51935">
    <property type="entry name" value="NLPC_P60"/>
    <property type="match status" value="1"/>
</dbReference>
<dbReference type="SUPFAM" id="SSF54001">
    <property type="entry name" value="Cysteine proteinases"/>
    <property type="match status" value="1"/>
</dbReference>
<gene>
    <name evidence="9" type="ORF">F4827_005080</name>
</gene>
<reference evidence="9 10" key="1">
    <citation type="submission" date="2020-08" db="EMBL/GenBank/DDBJ databases">
        <title>Above-ground endophytic microbial communities from plants in different locations in the United States.</title>
        <authorList>
            <person name="Frank C."/>
        </authorList>
    </citation>
    <scope>NUCLEOTIDE SEQUENCE [LARGE SCALE GENOMIC DNA]</scope>
    <source>
        <strain evidence="9 10">WP4_2_2</strain>
    </source>
</reference>
<evidence type="ECO:0000256" key="6">
    <source>
        <dbReference type="ARBA" id="ARBA00022833"/>
    </source>
</evidence>
<organism evidence="9 10">
    <name type="scientific">Paraburkholderia bannensis</name>
    <dbReference type="NCBI Taxonomy" id="765414"/>
    <lineage>
        <taxon>Bacteria</taxon>
        <taxon>Pseudomonadati</taxon>
        <taxon>Pseudomonadota</taxon>
        <taxon>Betaproteobacteria</taxon>
        <taxon>Burkholderiales</taxon>
        <taxon>Burkholderiaceae</taxon>
        <taxon>Paraburkholderia</taxon>
    </lineage>
</organism>
<keyword evidence="2" id="KW-0645">Protease</keyword>
<dbReference type="Pfam" id="PF14464">
    <property type="entry name" value="Prok-JAB"/>
    <property type="match status" value="1"/>
</dbReference>
<dbReference type="GO" id="GO:0006508">
    <property type="term" value="P:proteolysis"/>
    <property type="evidence" value="ECO:0007669"/>
    <property type="project" value="UniProtKB-KW"/>
</dbReference>
<evidence type="ECO:0000313" key="9">
    <source>
        <dbReference type="EMBL" id="MBB6105214.1"/>
    </source>
</evidence>
<dbReference type="Gene3D" id="3.90.1720.10">
    <property type="entry name" value="endopeptidase domain like (from Nostoc punctiforme)"/>
    <property type="match status" value="1"/>
</dbReference>
<sequence length="251" mass="27702">MNETTKAAIAAHAIAEYPRECVGLVALVQGQETYTPCVNWAATPTEQFVLAAEDYARAEDAGEIVAIVHSHPGGRAHPSAADKAMCEASGIARWVIASVGVQANGSIDVDEWCEFGPTGFIAPLVGRPFVHGVHDCYSIVRDWYRLERDVVLPDFERRDEWWADGKSSLYLDNYRAAGFVEVGPGAALEIGDVLLMQIRSQNDVPNHAGIYIGDGQFLHHMHGQLSRRAVWGGMWLQSLRMVLRYEGEHDE</sequence>
<dbReference type="GO" id="GO:0008270">
    <property type="term" value="F:zinc ion binding"/>
    <property type="evidence" value="ECO:0007669"/>
    <property type="project" value="TreeGrafter"/>
</dbReference>
<dbReference type="InterPro" id="IPR038765">
    <property type="entry name" value="Papain-like_cys_pep_sf"/>
</dbReference>
<evidence type="ECO:0000256" key="3">
    <source>
        <dbReference type="ARBA" id="ARBA00022723"/>
    </source>
</evidence>
<dbReference type="RefSeq" id="WP_183727784.1">
    <property type="nucleotide sequence ID" value="NZ_JACHBW010000016.1"/>
</dbReference>
<evidence type="ECO:0000256" key="4">
    <source>
        <dbReference type="ARBA" id="ARBA00022801"/>
    </source>
</evidence>
<evidence type="ECO:0000256" key="1">
    <source>
        <dbReference type="ARBA" id="ARBA00007074"/>
    </source>
</evidence>
<protein>
    <submittedName>
        <fullName evidence="9">Proteasome lid subunit RPN8/RPN11</fullName>
    </submittedName>
</protein>
<comment type="caution">
    <text evidence="9">The sequence shown here is derived from an EMBL/GenBank/DDBJ whole genome shotgun (WGS) entry which is preliminary data.</text>
</comment>
<dbReference type="GO" id="GO:0008234">
    <property type="term" value="F:cysteine-type peptidase activity"/>
    <property type="evidence" value="ECO:0007669"/>
    <property type="project" value="UniProtKB-KW"/>
</dbReference>
<evidence type="ECO:0000256" key="2">
    <source>
        <dbReference type="ARBA" id="ARBA00022670"/>
    </source>
</evidence>
<dbReference type="SUPFAM" id="SSF102712">
    <property type="entry name" value="JAB1/MPN domain"/>
    <property type="match status" value="1"/>
</dbReference>
<keyword evidence="10" id="KW-1185">Reference proteome</keyword>
<dbReference type="GO" id="GO:0000502">
    <property type="term" value="C:proteasome complex"/>
    <property type="evidence" value="ECO:0007669"/>
    <property type="project" value="UniProtKB-KW"/>
</dbReference>
<dbReference type="InterPro" id="IPR051929">
    <property type="entry name" value="VirAsm_ModProt"/>
</dbReference>
<evidence type="ECO:0000256" key="7">
    <source>
        <dbReference type="ARBA" id="ARBA00023049"/>
    </source>
</evidence>
<dbReference type="CDD" id="cd08073">
    <property type="entry name" value="MPN_NLPC_P60"/>
    <property type="match status" value="1"/>
</dbReference>
<dbReference type="EMBL" id="JACHBW010000016">
    <property type="protein sequence ID" value="MBB6105214.1"/>
    <property type="molecule type" value="Genomic_DNA"/>
</dbReference>
<keyword evidence="4" id="KW-0378">Hydrolase</keyword>